<feature type="compositionally biased region" description="Basic and acidic residues" evidence="1">
    <location>
        <begin position="59"/>
        <end position="71"/>
    </location>
</feature>
<comment type="caution">
    <text evidence="2">The sequence shown here is derived from an EMBL/GenBank/DDBJ whole genome shotgun (WGS) entry which is preliminary data.</text>
</comment>
<gene>
    <name evidence="2" type="ORF">EG849_14865</name>
</gene>
<reference evidence="2 3" key="1">
    <citation type="submission" date="2018-11" db="EMBL/GenBank/DDBJ databases">
        <title>Flavobacterium sp. nov., YIM 102600 draft genome.</title>
        <authorList>
            <person name="Li G."/>
            <person name="Jiang Y."/>
        </authorList>
    </citation>
    <scope>NUCLEOTIDE SEQUENCE [LARGE SCALE GENOMIC DNA]</scope>
    <source>
        <strain evidence="2 3">YIM 102600</strain>
    </source>
</reference>
<feature type="region of interest" description="Disordered" evidence="1">
    <location>
        <begin position="59"/>
        <end position="81"/>
    </location>
</feature>
<accession>A0A3P3VZ81</accession>
<dbReference type="AlphaFoldDB" id="A0A3P3VZ81"/>
<dbReference type="EMBL" id="RQVR01000028">
    <property type="protein sequence ID" value="RRJ88095.1"/>
    <property type="molecule type" value="Genomic_DNA"/>
</dbReference>
<keyword evidence="3" id="KW-1185">Reference proteome</keyword>
<dbReference type="OrthoDB" id="1256275at2"/>
<evidence type="ECO:0000256" key="1">
    <source>
        <dbReference type="SAM" id="MobiDB-lite"/>
    </source>
</evidence>
<proteinExistence type="predicted"/>
<protein>
    <submittedName>
        <fullName evidence="2">Uncharacterized protein</fullName>
    </submittedName>
</protein>
<dbReference type="RefSeq" id="WP_125014131.1">
    <property type="nucleotide sequence ID" value="NZ_RQVR01000028.1"/>
</dbReference>
<evidence type="ECO:0000313" key="2">
    <source>
        <dbReference type="EMBL" id="RRJ88095.1"/>
    </source>
</evidence>
<sequence>MKIKIISLTLSNIRFSIQMKKFHILLIVVLGFFLMPMVTFACGNNSEKQSCKKEISSKTDKKDCCEGDNHSKNKNHKGCGGKCSHSKCGCASSCNTSVSINELNFNKNIFNFFSEKQNFYNYETSISSGFNSLWLIPKIG</sequence>
<evidence type="ECO:0000313" key="3">
    <source>
        <dbReference type="Proteomes" id="UP000271937"/>
    </source>
</evidence>
<name>A0A3P3VZ81_9FLAO</name>
<organism evidence="2 3">
    <name type="scientific">Flavobacterium macacae</name>
    <dbReference type="NCBI Taxonomy" id="2488993"/>
    <lineage>
        <taxon>Bacteria</taxon>
        <taxon>Pseudomonadati</taxon>
        <taxon>Bacteroidota</taxon>
        <taxon>Flavobacteriia</taxon>
        <taxon>Flavobacteriales</taxon>
        <taxon>Flavobacteriaceae</taxon>
        <taxon>Flavobacterium</taxon>
    </lineage>
</organism>
<dbReference type="Proteomes" id="UP000271937">
    <property type="component" value="Unassembled WGS sequence"/>
</dbReference>